<protein>
    <recommendedName>
        <fullName evidence="6">Pentacotripeptide-repeat region of PRORP domain-containing protein</fullName>
    </recommendedName>
</protein>
<feature type="repeat" description="PPR" evidence="2">
    <location>
        <begin position="320"/>
        <end position="354"/>
    </location>
</feature>
<gene>
    <name evidence="4" type="ORF">GGI25_000975</name>
</gene>
<feature type="compositionally biased region" description="Basic and acidic residues" evidence="3">
    <location>
        <begin position="566"/>
        <end position="577"/>
    </location>
</feature>
<feature type="repeat" description="PPR" evidence="2">
    <location>
        <begin position="284"/>
        <end position="319"/>
    </location>
</feature>
<dbReference type="Proteomes" id="UP001151518">
    <property type="component" value="Unassembled WGS sequence"/>
</dbReference>
<dbReference type="Pfam" id="PF01535">
    <property type="entry name" value="PPR"/>
    <property type="match status" value="3"/>
</dbReference>
<feature type="region of interest" description="Disordered" evidence="3">
    <location>
        <begin position="558"/>
        <end position="580"/>
    </location>
</feature>
<keyword evidence="1" id="KW-0677">Repeat</keyword>
<feature type="repeat" description="PPR" evidence="2">
    <location>
        <begin position="187"/>
        <end position="221"/>
    </location>
</feature>
<proteinExistence type="predicted"/>
<dbReference type="PANTHER" id="PTHR47933:SF11">
    <property type="entry name" value="PENTATRICOPEPTIDE REPEAT-CONTAINING PROTEIN 2"/>
    <property type="match status" value="1"/>
</dbReference>
<dbReference type="PANTHER" id="PTHR47933">
    <property type="entry name" value="PENTATRICOPEPTIDE REPEAT-CONTAINING PROTEIN 1, MITOCHONDRIAL"/>
    <property type="match status" value="1"/>
</dbReference>
<evidence type="ECO:0000313" key="5">
    <source>
        <dbReference type="Proteomes" id="UP001151518"/>
    </source>
</evidence>
<dbReference type="InterPro" id="IPR051240">
    <property type="entry name" value="Mito_RNA-Proc/Resp"/>
</dbReference>
<evidence type="ECO:0000256" key="2">
    <source>
        <dbReference type="PROSITE-ProRule" id="PRU00708"/>
    </source>
</evidence>
<dbReference type="EMBL" id="JANBTW010000007">
    <property type="protein sequence ID" value="KAJ2680086.1"/>
    <property type="molecule type" value="Genomic_DNA"/>
</dbReference>
<name>A0A9W8GDM3_9FUNG</name>
<evidence type="ECO:0000256" key="1">
    <source>
        <dbReference type="ARBA" id="ARBA00022737"/>
    </source>
</evidence>
<dbReference type="GO" id="GO:0003729">
    <property type="term" value="F:mRNA binding"/>
    <property type="evidence" value="ECO:0007669"/>
    <property type="project" value="TreeGrafter"/>
</dbReference>
<dbReference type="Pfam" id="PF13812">
    <property type="entry name" value="PPR_3"/>
    <property type="match status" value="1"/>
</dbReference>
<dbReference type="Gene3D" id="1.25.40.10">
    <property type="entry name" value="Tetratricopeptide repeat domain"/>
    <property type="match status" value="4"/>
</dbReference>
<evidence type="ECO:0000256" key="3">
    <source>
        <dbReference type="SAM" id="MobiDB-lite"/>
    </source>
</evidence>
<comment type="caution">
    <text evidence="4">The sequence shown here is derived from an EMBL/GenBank/DDBJ whole genome shotgun (WGS) entry which is preliminary data.</text>
</comment>
<feature type="repeat" description="PPR" evidence="2">
    <location>
        <begin position="440"/>
        <end position="474"/>
    </location>
</feature>
<dbReference type="OrthoDB" id="407658at2759"/>
<dbReference type="InterPro" id="IPR011990">
    <property type="entry name" value="TPR-like_helical_dom_sf"/>
</dbReference>
<dbReference type="InterPro" id="IPR002885">
    <property type="entry name" value="PPR_rpt"/>
</dbReference>
<accession>A0A9W8GDM3</accession>
<evidence type="ECO:0008006" key="6">
    <source>
        <dbReference type="Google" id="ProtNLM"/>
    </source>
</evidence>
<reference evidence="4" key="1">
    <citation type="submission" date="2022-07" db="EMBL/GenBank/DDBJ databases">
        <title>Phylogenomic reconstructions and comparative analyses of Kickxellomycotina fungi.</title>
        <authorList>
            <person name="Reynolds N.K."/>
            <person name="Stajich J.E."/>
            <person name="Barry K."/>
            <person name="Grigoriev I.V."/>
            <person name="Crous P."/>
            <person name="Smith M.E."/>
        </authorList>
    </citation>
    <scope>NUCLEOTIDE SEQUENCE</scope>
    <source>
        <strain evidence="4">NRRL 3115</strain>
    </source>
</reference>
<evidence type="ECO:0000313" key="4">
    <source>
        <dbReference type="EMBL" id="KAJ2680086.1"/>
    </source>
</evidence>
<sequence>MHASRRALPTSSTLSRMMDVYNKAIQANIAPDQYTYQELIAINTDLLSLGRAQSLLEEMIRNDIKPTLRPYRTLLKGYSTINDEIDNARRLWESIKDKVSKGEIISEEADEQVAKLDLSTFTCIVAAECNAGAFSRVVELLDEMKDAGIQADIILRNTILGGILRHKGLDAGLKEAKLMEESGFILDNYTYNSLILAAVKEKRINEVKWLLEKAARSGIAPSGRLVQQLPLSPQEILGIIQGSGYDVDMLRVYNTLIKTAIRRNEFNQALGLVGHMRAYKVAPNTVTYTYLLDALNKAGRADEAEALYKDAFKGDKLIPDMHVFGIMIDACGRAGNVPGMFWYKKEMERFGLLPTEFIYNTLLSGLSRLQQGGLKMIMQTMDELTKANPPIRPTTRTLNAVYASFASKAVKSYNLSTEDLSYLRTWYAKSQSIDYYVPRDKYTYALVIEAFSYAGCLEDAMMVYSDMVNHSTKDPMVVKEFTRSLKHMAKLIQLCIEKQHFKTVLDLLRGWKMLKLPVREETLRVILFAHDQLGQPFTARDIMYSLLTPPTKSIGTGLFGSLPESDTDRSDPLKAPEAKSSLLDGSQLSLHSTKGNSLYGYKPEIVSASVIALYIGIAIKHGLMDDIMPLLKLWHSKEITAEAELVNPILSLDTSLPKRLEFGKEANRNRFSAEIVSQLLRVLKQSNHEDADKVADELLTFVEENFPEAVPV</sequence>
<feature type="repeat" description="PPR" evidence="2">
    <location>
        <begin position="117"/>
        <end position="151"/>
    </location>
</feature>
<dbReference type="AlphaFoldDB" id="A0A9W8GDM3"/>
<dbReference type="NCBIfam" id="TIGR00756">
    <property type="entry name" value="PPR"/>
    <property type="match status" value="2"/>
</dbReference>
<organism evidence="4 5">
    <name type="scientific">Coemansia spiralis</name>
    <dbReference type="NCBI Taxonomy" id="417178"/>
    <lineage>
        <taxon>Eukaryota</taxon>
        <taxon>Fungi</taxon>
        <taxon>Fungi incertae sedis</taxon>
        <taxon>Zoopagomycota</taxon>
        <taxon>Kickxellomycotina</taxon>
        <taxon>Kickxellomycetes</taxon>
        <taxon>Kickxellales</taxon>
        <taxon>Kickxellaceae</taxon>
        <taxon>Coemansia</taxon>
    </lineage>
</organism>
<dbReference type="PROSITE" id="PS51375">
    <property type="entry name" value="PPR"/>
    <property type="match status" value="5"/>
</dbReference>
<dbReference type="Pfam" id="PF13041">
    <property type="entry name" value="PPR_2"/>
    <property type="match status" value="1"/>
</dbReference>